<dbReference type="AlphaFoldDB" id="A0AAJ5Z1R2"/>
<feature type="signal peptide" evidence="1">
    <location>
        <begin position="1"/>
        <end position="17"/>
    </location>
</feature>
<feature type="chain" id="PRO_5042591327" evidence="1">
    <location>
        <begin position="18"/>
        <end position="534"/>
    </location>
</feature>
<proteinExistence type="predicted"/>
<evidence type="ECO:0000313" key="2">
    <source>
        <dbReference type="EMBL" id="WFD16349.1"/>
    </source>
</evidence>
<protein>
    <submittedName>
        <fullName evidence="2">Uncharacterized protein</fullName>
    </submittedName>
</protein>
<keyword evidence="3" id="KW-1185">Reference proteome</keyword>
<reference evidence="2 3" key="1">
    <citation type="submission" date="2023-03" db="EMBL/GenBank/DDBJ databases">
        <title>Mating type loci evolution in Malassezia.</title>
        <authorList>
            <person name="Coelho M.A."/>
        </authorList>
    </citation>
    <scope>NUCLEOTIDE SEQUENCE [LARGE SCALE GENOMIC DNA]</scope>
    <source>
        <strain evidence="2 3">CBS 13387</strain>
    </source>
</reference>
<evidence type="ECO:0000256" key="1">
    <source>
        <dbReference type="SAM" id="SignalP"/>
    </source>
</evidence>
<evidence type="ECO:0000313" key="3">
    <source>
        <dbReference type="Proteomes" id="UP001217582"/>
    </source>
</evidence>
<dbReference type="EMBL" id="CP119919">
    <property type="protein sequence ID" value="WFD16349.1"/>
    <property type="molecule type" value="Genomic_DNA"/>
</dbReference>
<sequence>MTSRAVWTATWPAHVRGTFLLRGVALVQSGVHRAHCIASDSMLPSSSPSCGLHTPSRRNELQCLLLDAALRTQTPPADLLYLCHITTDVPCGLPRAVLQRQRAALFRVFCAQLSAGRFKDAAYMLRDARLRPSQPKHMLRMLLRRLGQHVSTLSADPGQSAHAALRETLRSFGYDCARRGHLDTQVFLRVLDHLLSRHMHTDMAHWAQSTAIMVPHPDPPFYAALAALVHRMTSTHRAPIQAAAFIEALPPAWRTHAMYHDVLVYDREVYLAGQESMDWRKRLWHDLRTIPHLCLPSAQGVLAQLSAHAHCVHKDRVWSDWLALERQKDASPEMRARAIWLVTRTFVRAGHTRLAVRFAERHASSAPAQGTQLLNTLLTGILENTRKCRSVHDRTCVLRHMYECVWQAARRSQANTMPTLPVLPELVPSAPSRAAQRVLWLLARVERLINTHALCPNVHTLQLLIRAATKWDASMDSQALWDMAALAPPRSPHTHRMRYTLFSELASALQRRADTRSARRARALLRHHRRRVKP</sequence>
<dbReference type="Proteomes" id="UP001217582">
    <property type="component" value="Chromosome 4"/>
</dbReference>
<keyword evidence="1" id="KW-0732">Signal</keyword>
<name>A0AAJ5Z1R2_9BASI</name>
<accession>A0AAJ5Z1R2</accession>
<gene>
    <name evidence="2" type="ORF">MARU1_002383</name>
</gene>
<organism evidence="2 3">
    <name type="scientific">Malassezia arunalokei</name>
    <dbReference type="NCBI Taxonomy" id="1514897"/>
    <lineage>
        <taxon>Eukaryota</taxon>
        <taxon>Fungi</taxon>
        <taxon>Dikarya</taxon>
        <taxon>Basidiomycota</taxon>
        <taxon>Ustilaginomycotina</taxon>
        <taxon>Malasseziomycetes</taxon>
        <taxon>Malasseziales</taxon>
        <taxon>Malasseziaceae</taxon>
        <taxon>Malassezia</taxon>
    </lineage>
</organism>